<dbReference type="KEGG" id="cbae:COR50_21730"/>
<reference evidence="1 2" key="1">
    <citation type="submission" date="2017-10" db="EMBL/GenBank/DDBJ databases">
        <title>Paenichitinophaga pekingensis gen. nov., sp. nov., isolated from activated sludge.</title>
        <authorList>
            <person name="Jin D."/>
            <person name="Kong X."/>
            <person name="Deng Y."/>
            <person name="Bai Z."/>
        </authorList>
    </citation>
    <scope>NUCLEOTIDE SEQUENCE [LARGE SCALE GENOMIC DNA]</scope>
    <source>
        <strain evidence="1 2">13</strain>
    </source>
</reference>
<evidence type="ECO:0008006" key="3">
    <source>
        <dbReference type="Google" id="ProtNLM"/>
    </source>
</evidence>
<evidence type="ECO:0000313" key="2">
    <source>
        <dbReference type="Proteomes" id="UP000220133"/>
    </source>
</evidence>
<dbReference type="RefSeq" id="WP_098195950.1">
    <property type="nucleotide sequence ID" value="NZ_CP023777.1"/>
</dbReference>
<dbReference type="Proteomes" id="UP000220133">
    <property type="component" value="Chromosome"/>
</dbReference>
<protein>
    <recommendedName>
        <fullName evidence="3">DUF4738 domain-containing protein</fullName>
    </recommendedName>
</protein>
<gene>
    <name evidence="1" type="ORF">COR50_21730</name>
</gene>
<dbReference type="PROSITE" id="PS51257">
    <property type="entry name" value="PROKAR_LIPOPROTEIN"/>
    <property type="match status" value="1"/>
</dbReference>
<dbReference type="AlphaFoldDB" id="A0A291R0F6"/>
<sequence length="196" mass="22508">MNKYLFLFVATFFISSCIDSQTKRGHFKTNDSTTLDEKVENGKKNELENDEELITFVKTFEKLLLDTVVVDSVFDVGSDKITFSFKHYANQAKTMLIPDKYTRVYGLSHYKVPEFVSSIQLSRNSSIILDTILQKPIFYKILPVELIEYGAMLYPVISFEEDGLVIKYSISIPLTDIGKKAILRMDYLGRLAIDEE</sequence>
<proteinExistence type="predicted"/>
<name>A0A291R0F6_9BACT</name>
<accession>A0A291R0F6</accession>
<dbReference type="OrthoDB" id="663129at2"/>
<keyword evidence="2" id="KW-1185">Reference proteome</keyword>
<evidence type="ECO:0000313" key="1">
    <source>
        <dbReference type="EMBL" id="ATL49583.1"/>
    </source>
</evidence>
<dbReference type="EMBL" id="CP023777">
    <property type="protein sequence ID" value="ATL49583.1"/>
    <property type="molecule type" value="Genomic_DNA"/>
</dbReference>
<organism evidence="1 2">
    <name type="scientific">Chitinophaga caeni</name>
    <dbReference type="NCBI Taxonomy" id="2029983"/>
    <lineage>
        <taxon>Bacteria</taxon>
        <taxon>Pseudomonadati</taxon>
        <taxon>Bacteroidota</taxon>
        <taxon>Chitinophagia</taxon>
        <taxon>Chitinophagales</taxon>
        <taxon>Chitinophagaceae</taxon>
        <taxon>Chitinophaga</taxon>
    </lineage>
</organism>